<proteinExistence type="predicted"/>
<evidence type="ECO:0000313" key="3">
    <source>
        <dbReference type="Proteomes" id="UP000199205"/>
    </source>
</evidence>
<organism evidence="2 3">
    <name type="scientific">Rhizobium lusitanum</name>
    <dbReference type="NCBI Taxonomy" id="293958"/>
    <lineage>
        <taxon>Bacteria</taxon>
        <taxon>Pseudomonadati</taxon>
        <taxon>Pseudomonadota</taxon>
        <taxon>Alphaproteobacteria</taxon>
        <taxon>Hyphomicrobiales</taxon>
        <taxon>Rhizobiaceae</taxon>
        <taxon>Rhizobium/Agrobacterium group</taxon>
        <taxon>Rhizobium</taxon>
    </lineage>
</organism>
<feature type="transmembrane region" description="Helical" evidence="1">
    <location>
        <begin position="7"/>
        <end position="29"/>
    </location>
</feature>
<sequence>MLRLKIIIAGIIIALWSFNITSLTMVGIATTAGVTTGHTIIIAGIGGTTTSRISRTTDDKQLTCINGAFRRRFLLRLPMSDLGRFQSVTGAGPCFCPLS</sequence>
<name>A0A1C3W2D2_9HYPH</name>
<reference evidence="2 3" key="1">
    <citation type="submission" date="2016-08" db="EMBL/GenBank/DDBJ databases">
        <authorList>
            <person name="Seilhamer J.J."/>
        </authorList>
    </citation>
    <scope>NUCLEOTIDE SEQUENCE [LARGE SCALE GENOMIC DNA]</scope>
    <source>
        <strain evidence="2 3">P1-7</strain>
    </source>
</reference>
<protein>
    <submittedName>
        <fullName evidence="2">Uncharacterized protein</fullName>
    </submittedName>
</protein>
<keyword evidence="1" id="KW-0812">Transmembrane</keyword>
<keyword evidence="1" id="KW-1133">Transmembrane helix</keyword>
<evidence type="ECO:0000256" key="1">
    <source>
        <dbReference type="SAM" id="Phobius"/>
    </source>
</evidence>
<keyword evidence="1" id="KW-0472">Membrane</keyword>
<dbReference type="Proteomes" id="UP000199205">
    <property type="component" value="Unassembled WGS sequence"/>
</dbReference>
<dbReference type="EMBL" id="FMAF01000008">
    <property type="protein sequence ID" value="SCB34088.1"/>
    <property type="molecule type" value="Genomic_DNA"/>
</dbReference>
<evidence type="ECO:0000313" key="2">
    <source>
        <dbReference type="EMBL" id="SCB34088.1"/>
    </source>
</evidence>
<accession>A0A1C3W2D2</accession>
<dbReference type="AlphaFoldDB" id="A0A1C3W2D2"/>
<gene>
    <name evidence="2" type="ORF">GA0061101_10839</name>
</gene>